<name>D8QD33_SCHCM</name>
<organism evidence="3">
    <name type="scientific">Schizophyllum commune (strain H4-8 / FGSC 9210)</name>
    <name type="common">Split gill fungus</name>
    <dbReference type="NCBI Taxonomy" id="578458"/>
    <lineage>
        <taxon>Eukaryota</taxon>
        <taxon>Fungi</taxon>
        <taxon>Dikarya</taxon>
        <taxon>Basidiomycota</taxon>
        <taxon>Agaricomycotina</taxon>
        <taxon>Agaricomycetes</taxon>
        <taxon>Agaricomycetidae</taxon>
        <taxon>Agaricales</taxon>
        <taxon>Schizophyllaceae</taxon>
        <taxon>Schizophyllum</taxon>
    </lineage>
</organism>
<dbReference type="InParanoid" id="D8QD33"/>
<dbReference type="HOGENOM" id="CLU_797301_0_0_1"/>
<feature type="region of interest" description="Disordered" evidence="1">
    <location>
        <begin position="171"/>
        <end position="211"/>
    </location>
</feature>
<keyword evidence="3" id="KW-1185">Reference proteome</keyword>
<feature type="region of interest" description="Disordered" evidence="1">
    <location>
        <begin position="268"/>
        <end position="348"/>
    </location>
</feature>
<feature type="non-terminal residue" evidence="2">
    <location>
        <position position="348"/>
    </location>
</feature>
<proteinExistence type="predicted"/>
<sequence length="348" mass="37890">MPRTKHPPRNSKPSKEIQRPASPRSKFIFNGARLNRLLLCTLAHEPWLAGYRQVKPTYKAIAADYNKGLPEKEHIKDKTAQEKVKQLIRIRRDGGQPTKELRAVFESGEDVQFSALLDRVVKEFDDARDRKAAKSAARAKELKEREAAGARVRANGTANLVLTNAARERRAAATSATTDTAATLTTASPITPQLSESSAAPTSSSSSPLAPFATGPLHDVLSQFMSIQNRVADQRADRDRQLLHIIAEELKMQNGMIQQILDILTGHSAFSSPPPPSPYAVPSPPLSTPSPTTSSSSSPAQSSTADEMDVDKEDIAPDGAHTATKASEVPKQTHIYPLRRSSRHNSSI</sequence>
<dbReference type="Proteomes" id="UP000007431">
    <property type="component" value="Unassembled WGS sequence"/>
</dbReference>
<reference evidence="2 3" key="1">
    <citation type="journal article" date="2010" name="Nat. Biotechnol.">
        <title>Genome sequence of the model mushroom Schizophyllum commune.</title>
        <authorList>
            <person name="Ohm R.A."/>
            <person name="de Jong J.F."/>
            <person name="Lugones L.G."/>
            <person name="Aerts A."/>
            <person name="Kothe E."/>
            <person name="Stajich J.E."/>
            <person name="de Vries R.P."/>
            <person name="Record E."/>
            <person name="Levasseur A."/>
            <person name="Baker S.E."/>
            <person name="Bartholomew K.A."/>
            <person name="Coutinho P.M."/>
            <person name="Erdmann S."/>
            <person name="Fowler T.J."/>
            <person name="Gathman A.C."/>
            <person name="Lombard V."/>
            <person name="Henrissat B."/>
            <person name="Knabe N."/>
            <person name="Kuees U."/>
            <person name="Lilly W.W."/>
            <person name="Lindquist E."/>
            <person name="Lucas S."/>
            <person name="Magnuson J.K."/>
            <person name="Piumi F."/>
            <person name="Raudaskoski M."/>
            <person name="Salamov A."/>
            <person name="Schmutz J."/>
            <person name="Schwarze F.W.M.R."/>
            <person name="vanKuyk P.A."/>
            <person name="Horton J.S."/>
            <person name="Grigoriev I.V."/>
            <person name="Woesten H.A.B."/>
        </authorList>
    </citation>
    <scope>NUCLEOTIDE SEQUENCE [LARGE SCALE GENOMIC DNA]</scope>
    <source>
        <strain evidence="3">H4-8 / FGSC 9210</strain>
    </source>
</reference>
<protein>
    <submittedName>
        <fullName evidence="2">Uncharacterized protein</fullName>
    </submittedName>
</protein>
<dbReference type="AlphaFoldDB" id="D8QD33"/>
<evidence type="ECO:0000313" key="2">
    <source>
        <dbReference type="EMBL" id="EFI95038.1"/>
    </source>
</evidence>
<dbReference type="EMBL" id="GL377309">
    <property type="protein sequence ID" value="EFI95038.1"/>
    <property type="molecule type" value="Genomic_DNA"/>
</dbReference>
<gene>
    <name evidence="2" type="ORF">SCHCODRAFT_111767</name>
</gene>
<accession>D8QD33</accession>
<feature type="region of interest" description="Disordered" evidence="1">
    <location>
        <begin position="1"/>
        <end position="23"/>
    </location>
</feature>
<feature type="compositionally biased region" description="Low complexity" evidence="1">
    <location>
        <begin position="195"/>
        <end position="211"/>
    </location>
</feature>
<evidence type="ECO:0000256" key="1">
    <source>
        <dbReference type="SAM" id="MobiDB-lite"/>
    </source>
</evidence>
<evidence type="ECO:0000313" key="3">
    <source>
        <dbReference type="Proteomes" id="UP000007431"/>
    </source>
</evidence>
<feature type="compositionally biased region" description="Low complexity" evidence="1">
    <location>
        <begin position="172"/>
        <end position="187"/>
    </location>
</feature>
<feature type="compositionally biased region" description="Low complexity" evidence="1">
    <location>
        <begin position="289"/>
        <end position="304"/>
    </location>
</feature>
<feature type="compositionally biased region" description="Pro residues" evidence="1">
    <location>
        <begin position="272"/>
        <end position="288"/>
    </location>
</feature>